<comment type="caution">
    <text evidence="1">The sequence shown here is derived from an EMBL/GenBank/DDBJ whole genome shotgun (WGS) entry which is preliminary data.</text>
</comment>
<protein>
    <submittedName>
        <fullName evidence="1">Uncharacterized protein</fullName>
    </submittedName>
</protein>
<dbReference type="OrthoDB" id="10398365at2759"/>
<reference evidence="1" key="1">
    <citation type="submission" date="2021-07" db="EMBL/GenBank/DDBJ databases">
        <title>Elsinoe batatas strain:CRI-CJ2 Genome sequencing and assembly.</title>
        <authorList>
            <person name="Huang L."/>
        </authorList>
    </citation>
    <scope>NUCLEOTIDE SEQUENCE</scope>
    <source>
        <strain evidence="1">CRI-CJ2</strain>
    </source>
</reference>
<dbReference type="Proteomes" id="UP000809789">
    <property type="component" value="Unassembled WGS sequence"/>
</dbReference>
<dbReference type="EMBL" id="JAESVG020000010">
    <property type="protein sequence ID" value="KAG8624123.1"/>
    <property type="molecule type" value="Genomic_DNA"/>
</dbReference>
<proteinExistence type="predicted"/>
<organism evidence="1 2">
    <name type="scientific">Elsinoe batatas</name>
    <dbReference type="NCBI Taxonomy" id="2601811"/>
    <lineage>
        <taxon>Eukaryota</taxon>
        <taxon>Fungi</taxon>
        <taxon>Dikarya</taxon>
        <taxon>Ascomycota</taxon>
        <taxon>Pezizomycotina</taxon>
        <taxon>Dothideomycetes</taxon>
        <taxon>Dothideomycetidae</taxon>
        <taxon>Myriangiales</taxon>
        <taxon>Elsinoaceae</taxon>
        <taxon>Elsinoe</taxon>
    </lineage>
</organism>
<dbReference type="AlphaFoldDB" id="A0A8K0KWY0"/>
<gene>
    <name evidence="1" type="ORF">KVT40_009099</name>
</gene>
<evidence type="ECO:0000313" key="2">
    <source>
        <dbReference type="Proteomes" id="UP000809789"/>
    </source>
</evidence>
<sequence>MHDMLGPYPAVDLSSAESHLASPRLSTLSPADPDPSASRLHKLFVLHTLSPTKVLYFPCYTTWIHLVLAS</sequence>
<accession>A0A8K0KWY0</accession>
<evidence type="ECO:0000313" key="1">
    <source>
        <dbReference type="EMBL" id="KAG8624123.1"/>
    </source>
</evidence>
<keyword evidence="2" id="KW-1185">Reference proteome</keyword>
<name>A0A8K0KWY0_9PEZI</name>